<protein>
    <recommendedName>
        <fullName evidence="1">Replication protein A 70 kDa DNA-binding subunit B/D first OB fold domain-containing protein</fullName>
    </recommendedName>
</protein>
<feature type="domain" description="Replication protein A 70 kDa DNA-binding subunit B/D first OB fold" evidence="1">
    <location>
        <begin position="90"/>
        <end position="191"/>
    </location>
</feature>
<dbReference type="Proteomes" id="UP000653305">
    <property type="component" value="Unassembled WGS sequence"/>
</dbReference>
<evidence type="ECO:0000313" key="2">
    <source>
        <dbReference type="EMBL" id="GFP96382.1"/>
    </source>
</evidence>
<dbReference type="Pfam" id="PF02721">
    <property type="entry name" value="DUF223"/>
    <property type="match status" value="1"/>
</dbReference>
<gene>
    <name evidence="2" type="ORF">PHJA_001782300</name>
</gene>
<evidence type="ECO:0000313" key="3">
    <source>
        <dbReference type="Proteomes" id="UP000653305"/>
    </source>
</evidence>
<dbReference type="InterPro" id="IPR012340">
    <property type="entry name" value="NA-bd_OB-fold"/>
</dbReference>
<dbReference type="OrthoDB" id="1725660at2759"/>
<accession>A0A830CDG3</accession>
<proteinExistence type="predicted"/>
<organism evidence="2 3">
    <name type="scientific">Phtheirospermum japonicum</name>
    <dbReference type="NCBI Taxonomy" id="374723"/>
    <lineage>
        <taxon>Eukaryota</taxon>
        <taxon>Viridiplantae</taxon>
        <taxon>Streptophyta</taxon>
        <taxon>Embryophyta</taxon>
        <taxon>Tracheophyta</taxon>
        <taxon>Spermatophyta</taxon>
        <taxon>Magnoliopsida</taxon>
        <taxon>eudicotyledons</taxon>
        <taxon>Gunneridae</taxon>
        <taxon>Pentapetalae</taxon>
        <taxon>asterids</taxon>
        <taxon>lamiids</taxon>
        <taxon>Lamiales</taxon>
        <taxon>Orobanchaceae</taxon>
        <taxon>Orobanchaceae incertae sedis</taxon>
        <taxon>Phtheirospermum</taxon>
    </lineage>
</organism>
<dbReference type="SUPFAM" id="SSF50249">
    <property type="entry name" value="Nucleic acid-binding proteins"/>
    <property type="match status" value="1"/>
</dbReference>
<comment type="caution">
    <text evidence="2">The sequence shown here is derived from an EMBL/GenBank/DDBJ whole genome shotgun (WGS) entry which is preliminary data.</text>
</comment>
<dbReference type="Gene3D" id="2.40.50.140">
    <property type="entry name" value="Nucleic acid-binding proteins"/>
    <property type="match status" value="1"/>
</dbReference>
<name>A0A830CDG3_9LAMI</name>
<keyword evidence="3" id="KW-1185">Reference proteome</keyword>
<sequence>MVYVETCSERGCEFLVTRWLRQSAMAWEYVCEVLNNKELKIGGVVEIAWVGNRLFGKLMLLKSSWLHFAERLRIFFSGMPGVTMARRYLPVNQVLDDVRGWTVLVQVVERSHVQLSRNARPVNYRRFLFTDSEGTKVSAVIYGNDVRYFTAMLMPFKRYYISSATLRKVDPRYKVSDYGYSWVIHSRTLVEEHVEQVPPTLPCHFELQEFQKLFRFADT</sequence>
<dbReference type="InterPro" id="IPR003871">
    <property type="entry name" value="RFA1B/D_OB_1st"/>
</dbReference>
<dbReference type="EMBL" id="BMAC01000436">
    <property type="protein sequence ID" value="GFP96382.1"/>
    <property type="molecule type" value="Genomic_DNA"/>
</dbReference>
<dbReference type="AlphaFoldDB" id="A0A830CDG3"/>
<reference evidence="2" key="1">
    <citation type="submission" date="2020-07" db="EMBL/GenBank/DDBJ databases">
        <title>Ethylene signaling mediates host invasion by parasitic plants.</title>
        <authorList>
            <person name="Yoshida S."/>
        </authorList>
    </citation>
    <scope>NUCLEOTIDE SEQUENCE</scope>
    <source>
        <strain evidence="2">Okayama</strain>
    </source>
</reference>
<evidence type="ECO:0000259" key="1">
    <source>
        <dbReference type="Pfam" id="PF02721"/>
    </source>
</evidence>